<organism evidence="1 2">
    <name type="scientific">Panagrolaimus sp. JU765</name>
    <dbReference type="NCBI Taxonomy" id="591449"/>
    <lineage>
        <taxon>Eukaryota</taxon>
        <taxon>Metazoa</taxon>
        <taxon>Ecdysozoa</taxon>
        <taxon>Nematoda</taxon>
        <taxon>Chromadorea</taxon>
        <taxon>Rhabditida</taxon>
        <taxon>Tylenchina</taxon>
        <taxon>Panagrolaimomorpha</taxon>
        <taxon>Panagrolaimoidea</taxon>
        <taxon>Panagrolaimidae</taxon>
        <taxon>Panagrolaimus</taxon>
    </lineage>
</organism>
<dbReference type="WBParaSite" id="JU765_v2.g6334.t1">
    <property type="protein sequence ID" value="JU765_v2.g6334.t1"/>
    <property type="gene ID" value="JU765_v2.g6334"/>
</dbReference>
<evidence type="ECO:0000313" key="1">
    <source>
        <dbReference type="Proteomes" id="UP000887576"/>
    </source>
</evidence>
<name>A0AC34RFE9_9BILA</name>
<evidence type="ECO:0000313" key="2">
    <source>
        <dbReference type="WBParaSite" id="JU765_v2.g6334.t1"/>
    </source>
</evidence>
<accession>A0AC34RFE9</accession>
<protein>
    <submittedName>
        <fullName evidence="2">Uncharacterized protein</fullName>
    </submittedName>
</protein>
<proteinExistence type="predicted"/>
<reference evidence="2" key="1">
    <citation type="submission" date="2022-11" db="UniProtKB">
        <authorList>
            <consortium name="WormBaseParasite"/>
        </authorList>
    </citation>
    <scope>IDENTIFICATION</scope>
</reference>
<dbReference type="Proteomes" id="UP000887576">
    <property type="component" value="Unplaced"/>
</dbReference>
<sequence>EELPMVEVVIGEDEQVAVKEEQLTQIITAQEKSTHEEEIAERIENIVITPQNDENVAEENEQANVEVENNQENEETSEEQNTENEKNDEEADKENERIEENAKDDEVFEEDEQNDKQEKSLTVVPETPEKTLVEELDRSNLRTAIETTKNKTFSVFSDSSISSVDTPSTPVGPPKKRRKSEVSIHLLQSLRKSNPVLLTRTPYLDADVPILSPRVTGFNKTSKRIHSTPKSSAGGSMDFTFGPDFSMI</sequence>